<dbReference type="EMBL" id="AZMM01011351">
    <property type="protein sequence ID" value="ETJ34222.1"/>
    <property type="molecule type" value="Genomic_DNA"/>
</dbReference>
<accession>W1XVH7</accession>
<name>W1XVH7_9ZZZZ</name>
<protein>
    <submittedName>
        <fullName evidence="2">NADH oxidase</fullName>
    </submittedName>
</protein>
<dbReference type="Gene3D" id="3.50.50.60">
    <property type="entry name" value="FAD/NAD(P)-binding domain"/>
    <property type="match status" value="2"/>
</dbReference>
<comment type="caution">
    <text evidence="2">The sequence shown here is derived from an EMBL/GenBank/DDBJ whole genome shotgun (WGS) entry which is preliminary data.</text>
</comment>
<dbReference type="InterPro" id="IPR023753">
    <property type="entry name" value="FAD/NAD-binding_dom"/>
</dbReference>
<dbReference type="GO" id="GO:0016491">
    <property type="term" value="F:oxidoreductase activity"/>
    <property type="evidence" value="ECO:0007669"/>
    <property type="project" value="InterPro"/>
</dbReference>
<dbReference type="InterPro" id="IPR036188">
    <property type="entry name" value="FAD/NAD-bd_sf"/>
</dbReference>
<proteinExistence type="predicted"/>
<sequence>EAKGAKVYMNSPVLSIDYDNKVVTAEVEGQEHKESYDKLIFATGSTPILPPIEGVEIVKGNREFKATLENIQFVKLYQNSAEVIEKLNRTILLDRQFAYQSKVPFHILKMKYLNF</sequence>
<dbReference type="SUPFAM" id="SSF51905">
    <property type="entry name" value="FAD/NAD(P)-binding domain"/>
    <property type="match status" value="1"/>
</dbReference>
<feature type="non-terminal residue" evidence="2">
    <location>
        <position position="115"/>
    </location>
</feature>
<gene>
    <name evidence="2" type="ORF">Q604_UNBC11351G0001</name>
</gene>
<feature type="non-terminal residue" evidence="2">
    <location>
        <position position="1"/>
    </location>
</feature>
<reference evidence="2" key="1">
    <citation type="submission" date="2013-12" db="EMBL/GenBank/DDBJ databases">
        <title>A Varibaculum cambriense genome reconstructed from a premature infant gut community with otherwise low bacterial novelty that shifts toward anaerobic metabolism during the third week of life.</title>
        <authorList>
            <person name="Brown C.T."/>
            <person name="Sharon I."/>
            <person name="Thomas B.C."/>
            <person name="Castelle C.J."/>
            <person name="Morowitz M.J."/>
            <person name="Banfield J.F."/>
        </authorList>
    </citation>
    <scope>NUCLEOTIDE SEQUENCE</scope>
</reference>
<feature type="domain" description="FAD/NAD(P)-binding" evidence="1">
    <location>
        <begin position="3"/>
        <end position="76"/>
    </location>
</feature>
<organism evidence="2">
    <name type="scientific">human gut metagenome</name>
    <dbReference type="NCBI Taxonomy" id="408170"/>
    <lineage>
        <taxon>unclassified sequences</taxon>
        <taxon>metagenomes</taxon>
        <taxon>organismal metagenomes</taxon>
    </lineage>
</organism>
<dbReference type="AlphaFoldDB" id="W1XVH7"/>
<evidence type="ECO:0000259" key="1">
    <source>
        <dbReference type="Pfam" id="PF07992"/>
    </source>
</evidence>
<evidence type="ECO:0000313" key="2">
    <source>
        <dbReference type="EMBL" id="ETJ34222.1"/>
    </source>
</evidence>
<dbReference type="Pfam" id="PF07992">
    <property type="entry name" value="Pyr_redox_2"/>
    <property type="match status" value="1"/>
</dbReference>